<feature type="transmembrane region" description="Helical" evidence="1">
    <location>
        <begin position="195"/>
        <end position="214"/>
    </location>
</feature>
<evidence type="ECO:0000313" key="3">
    <source>
        <dbReference type="Proteomes" id="UP000198956"/>
    </source>
</evidence>
<sequence length="536" mass="60098">MDQEQRIAELEARVAQLERKIAALQPQKPTLTGINNVSPAVKSHTVSEKKEPTDWETLIGRVWLPRIFVIVLLVGIVWAFKASIDRGYITEPVRIVLGFIVSGWLLWMGSRQMKHQRTGLGQVLLGAAICIVILTTFAMHMLYGFIPASLAFPLNIIWIAGGVFLSYRHRSQALAVLSSLAGVFIPFLVESHNPNSLFFVAYEIALYVTFLYVAIRKQYLVLYYTSAALLQIVFFLFFIITGGEEGSTFAVGSIIQHAALLLFFLRQTVYMRSQTGMLFTTFVLTTVWLNIAFAEVQVEWMLLGIFVLYGSIAYALLGRNRKKAAVAISIASFALASYILYVLENENETIMILLEGTLALYLGIVLQSKLQQITGGLIYGLSLMVTIARDIEFVVSSVTFNWCVMLITAAWLYKLLKQKRLFKEEKVLRIMGVGYAFLLLVFLTEITGAVMREMSFEIMQLAISTVWALYAVAGILYGARSANKDLRRLGMALLIITLLKAIFFDLPFLSLLVRAVLFIGLGVIGLIVSRFFYTTK</sequence>
<keyword evidence="1" id="KW-0472">Membrane</keyword>
<dbReference type="EMBL" id="FNDE01000010">
    <property type="protein sequence ID" value="SDH07369.1"/>
    <property type="molecule type" value="Genomic_DNA"/>
</dbReference>
<dbReference type="Pfam" id="PF10101">
    <property type="entry name" value="DUF2339"/>
    <property type="match status" value="2"/>
</dbReference>
<feature type="transmembrane region" description="Helical" evidence="1">
    <location>
        <begin position="428"/>
        <end position="446"/>
    </location>
</feature>
<dbReference type="OrthoDB" id="1805246at2"/>
<evidence type="ECO:0000313" key="2">
    <source>
        <dbReference type="EMBL" id="SDH07369.1"/>
    </source>
</evidence>
<dbReference type="PANTHER" id="PTHR38434:SF1">
    <property type="entry name" value="BLL2549 PROTEIN"/>
    <property type="match status" value="1"/>
</dbReference>
<feature type="transmembrane region" description="Helical" evidence="1">
    <location>
        <begin position="120"/>
        <end position="139"/>
    </location>
</feature>
<dbReference type="PANTHER" id="PTHR38434">
    <property type="entry name" value="BLL2549 PROTEIN"/>
    <property type="match status" value="1"/>
</dbReference>
<organism evidence="2 3">
    <name type="scientific">Aneurinibacillus thermoaerophilus</name>
    <dbReference type="NCBI Taxonomy" id="143495"/>
    <lineage>
        <taxon>Bacteria</taxon>
        <taxon>Bacillati</taxon>
        <taxon>Bacillota</taxon>
        <taxon>Bacilli</taxon>
        <taxon>Bacillales</taxon>
        <taxon>Paenibacillaceae</taxon>
        <taxon>Aneurinibacillus group</taxon>
        <taxon>Aneurinibacillus</taxon>
    </lineage>
</organism>
<feature type="transmembrane region" description="Helical" evidence="1">
    <location>
        <begin position="300"/>
        <end position="317"/>
    </location>
</feature>
<dbReference type="RefSeq" id="WP_091260324.1">
    <property type="nucleotide sequence ID" value="NZ_FNDE01000010.1"/>
</dbReference>
<reference evidence="2 3" key="1">
    <citation type="submission" date="2016-10" db="EMBL/GenBank/DDBJ databases">
        <authorList>
            <person name="de Groot N.N."/>
        </authorList>
    </citation>
    <scope>NUCLEOTIDE SEQUENCE [LARGE SCALE GENOMIC DNA]</scope>
    <source>
        <strain evidence="2 3">L 420-91</strain>
    </source>
</reference>
<feature type="transmembrane region" description="Helical" evidence="1">
    <location>
        <begin position="172"/>
        <end position="189"/>
    </location>
</feature>
<protein>
    <submittedName>
        <fullName evidence="2">Predicted membrane protein</fullName>
    </submittedName>
</protein>
<evidence type="ECO:0000256" key="1">
    <source>
        <dbReference type="SAM" id="Phobius"/>
    </source>
</evidence>
<name>A0A1G7ZFF4_ANETH</name>
<dbReference type="AlphaFoldDB" id="A0A1G7ZFF4"/>
<feature type="transmembrane region" description="Helical" evidence="1">
    <location>
        <begin position="58"/>
        <end position="80"/>
    </location>
</feature>
<accession>A0A1G7ZFF4</accession>
<keyword evidence="1" id="KW-1133">Transmembrane helix</keyword>
<dbReference type="InterPro" id="IPR019286">
    <property type="entry name" value="DUF2339_TM"/>
</dbReference>
<feature type="transmembrane region" description="Helical" evidence="1">
    <location>
        <begin position="277"/>
        <end position="294"/>
    </location>
</feature>
<feature type="transmembrane region" description="Helical" evidence="1">
    <location>
        <begin position="92"/>
        <end position="108"/>
    </location>
</feature>
<feature type="transmembrane region" description="Helical" evidence="1">
    <location>
        <begin position="458"/>
        <end position="477"/>
    </location>
</feature>
<feature type="transmembrane region" description="Helical" evidence="1">
    <location>
        <begin position="515"/>
        <end position="533"/>
    </location>
</feature>
<feature type="transmembrane region" description="Helical" evidence="1">
    <location>
        <begin position="397"/>
        <end position="416"/>
    </location>
</feature>
<keyword evidence="1" id="KW-0812">Transmembrane</keyword>
<feature type="transmembrane region" description="Helical" evidence="1">
    <location>
        <begin position="489"/>
        <end position="509"/>
    </location>
</feature>
<feature type="transmembrane region" description="Helical" evidence="1">
    <location>
        <begin position="145"/>
        <end position="165"/>
    </location>
</feature>
<dbReference type="Proteomes" id="UP000198956">
    <property type="component" value="Unassembled WGS sequence"/>
</dbReference>
<feature type="transmembrane region" description="Helical" evidence="1">
    <location>
        <begin position="324"/>
        <end position="343"/>
    </location>
</feature>
<gene>
    <name evidence="2" type="ORF">SAMN04489735_101069</name>
</gene>
<proteinExistence type="predicted"/>
<feature type="transmembrane region" description="Helical" evidence="1">
    <location>
        <begin position="221"/>
        <end position="240"/>
    </location>
</feature>
<feature type="transmembrane region" description="Helical" evidence="1">
    <location>
        <begin position="246"/>
        <end position="265"/>
    </location>
</feature>